<feature type="region of interest" description="Disordered" evidence="1">
    <location>
        <begin position="296"/>
        <end position="315"/>
    </location>
</feature>
<organism evidence="4">
    <name type="scientific">Zooxanthella nutricula</name>
    <dbReference type="NCBI Taxonomy" id="1333877"/>
    <lineage>
        <taxon>Eukaryota</taxon>
        <taxon>Sar</taxon>
        <taxon>Alveolata</taxon>
        <taxon>Dinophyceae</taxon>
        <taxon>Peridiniales</taxon>
        <taxon>Peridiniales incertae sedis</taxon>
        <taxon>Zooxanthella</taxon>
    </lineage>
</organism>
<dbReference type="Gene3D" id="1.10.3730.20">
    <property type="match status" value="1"/>
</dbReference>
<gene>
    <name evidence="4" type="ORF">BRAN1462_LOCUS49176</name>
</gene>
<evidence type="ECO:0000259" key="3">
    <source>
        <dbReference type="Pfam" id="PF00892"/>
    </source>
</evidence>
<dbReference type="PANTHER" id="PTHR22911">
    <property type="entry name" value="ACYL-MALONYL CONDENSING ENZYME-RELATED"/>
    <property type="match status" value="1"/>
</dbReference>
<keyword evidence="2" id="KW-1133">Transmembrane helix</keyword>
<dbReference type="GO" id="GO:0016020">
    <property type="term" value="C:membrane"/>
    <property type="evidence" value="ECO:0007669"/>
    <property type="project" value="InterPro"/>
</dbReference>
<feature type="domain" description="EamA" evidence="3">
    <location>
        <begin position="36"/>
        <end position="129"/>
    </location>
</feature>
<evidence type="ECO:0000256" key="1">
    <source>
        <dbReference type="SAM" id="MobiDB-lite"/>
    </source>
</evidence>
<dbReference type="InterPro" id="IPR037185">
    <property type="entry name" value="EmrE-like"/>
</dbReference>
<dbReference type="InterPro" id="IPR000620">
    <property type="entry name" value="EamA_dom"/>
</dbReference>
<accession>A0A7S2M9G6</accession>
<dbReference type="EMBL" id="HBGW01077353">
    <property type="protein sequence ID" value="CAD9629051.1"/>
    <property type="molecule type" value="Transcribed_RNA"/>
</dbReference>
<feature type="transmembrane region" description="Helical" evidence="2">
    <location>
        <begin position="181"/>
        <end position="201"/>
    </location>
</feature>
<dbReference type="Pfam" id="PF00892">
    <property type="entry name" value="EamA"/>
    <property type="match status" value="1"/>
</dbReference>
<keyword evidence="2" id="KW-0472">Membrane</keyword>
<sequence length="382" mass="39942">MLSADVLITAGLSMVKVMKHFGWPELVVQSGGQGLSALGVAIFIYARGLGLPPKGQRRWVAACGLFVAASVVCSIMAMDVGAPLGDVSALVSINVVMAALLGRVLLGETLRGVHAVSVLCSVVGAVLIARPEAIFGRRETVDSPLGNAWVGYVLAPIGGFFDACTLICARKCQGASEWHIAFAYYFQGFVFLAALVATPGIQPEPFAKPMAAPMEAVGWLAAMASIDMPSMVLYSRGAMALPAALSATVDTAGRMVLGFVVDWLLFGKVLGAFTATGAALMLLGVVAMALVRERPTDRPDDAERGAAGPEVSQVSAEHVEEQNDVSSVASFAATEFVDLEPRARNLRPIVQRLRWRWSRRASANPADAPAGSIVGAVTCASG</sequence>
<name>A0A7S2M9G6_9DINO</name>
<evidence type="ECO:0000313" key="4">
    <source>
        <dbReference type="EMBL" id="CAD9629051.1"/>
    </source>
</evidence>
<feature type="transmembrane region" description="Helical" evidence="2">
    <location>
        <begin position="272"/>
        <end position="291"/>
    </location>
</feature>
<feature type="transmembrane region" description="Helical" evidence="2">
    <location>
        <begin position="58"/>
        <end position="77"/>
    </location>
</feature>
<reference evidence="4" key="1">
    <citation type="submission" date="2021-01" db="EMBL/GenBank/DDBJ databases">
        <authorList>
            <person name="Corre E."/>
            <person name="Pelletier E."/>
            <person name="Niang G."/>
            <person name="Scheremetjew M."/>
            <person name="Finn R."/>
            <person name="Kale V."/>
            <person name="Holt S."/>
            <person name="Cochrane G."/>
            <person name="Meng A."/>
            <person name="Brown T."/>
            <person name="Cohen L."/>
        </authorList>
    </citation>
    <scope>NUCLEOTIDE SEQUENCE</scope>
    <source>
        <strain evidence="4">RCC3387</strain>
    </source>
</reference>
<feature type="transmembrane region" description="Helical" evidence="2">
    <location>
        <begin position="113"/>
        <end position="129"/>
    </location>
</feature>
<proteinExistence type="predicted"/>
<feature type="transmembrane region" description="Helical" evidence="2">
    <location>
        <begin position="149"/>
        <end position="169"/>
    </location>
</feature>
<protein>
    <recommendedName>
        <fullName evidence="3">EamA domain-containing protein</fullName>
    </recommendedName>
</protein>
<feature type="transmembrane region" description="Helical" evidence="2">
    <location>
        <begin position="26"/>
        <end position="46"/>
    </location>
</feature>
<feature type="transmembrane region" description="Helical" evidence="2">
    <location>
        <begin position="89"/>
        <end position="106"/>
    </location>
</feature>
<keyword evidence="2" id="KW-0812">Transmembrane</keyword>
<evidence type="ECO:0000256" key="2">
    <source>
        <dbReference type="SAM" id="Phobius"/>
    </source>
</evidence>
<dbReference type="AlphaFoldDB" id="A0A7S2M9G6"/>
<dbReference type="SUPFAM" id="SSF103481">
    <property type="entry name" value="Multidrug resistance efflux transporter EmrE"/>
    <property type="match status" value="1"/>
</dbReference>